<keyword evidence="2" id="KW-1185">Reference proteome</keyword>
<dbReference type="RefSeq" id="WP_020991337.1">
    <property type="nucleotide sequence ID" value="NZ_KI391971.1"/>
</dbReference>
<dbReference type="Pfam" id="PF05013">
    <property type="entry name" value="FGase"/>
    <property type="match status" value="1"/>
</dbReference>
<evidence type="ECO:0000313" key="1">
    <source>
        <dbReference type="EMBL" id="EEW93610.2"/>
    </source>
</evidence>
<comment type="caution">
    <text evidence="1">The sequence shown here is derived from an EMBL/GenBank/DDBJ whole genome shotgun (WGS) entry which is preliminary data.</text>
</comment>
<accession>D0BKK7</accession>
<dbReference type="SUPFAM" id="SSF53187">
    <property type="entry name" value="Zn-dependent exopeptidases"/>
    <property type="match status" value="1"/>
</dbReference>
<sequence>MNVYLTISHATNCSPLLISIPHSGTEIPESIQNRINQQAKRIHTDWQLDLFIKDFPFTTITSNLSRYVVDVNRSKYSSKNATFPIIPKYDEFGSPLFKQYPSKSIQQQWIKEYYTPYYDAIFKQITVKKQNNSIVCLLDLHSYDDQYFHTNKIIISTKGHSTISKESLNYILNCFEKAALSTQLDKPFKGGNIIHEVSKQANIEAIQIEIPYSLYLHNNTLDPQKSKNLQEKLLQIFLQIEEYYKK</sequence>
<dbReference type="HOGENOM" id="CLU_069318_2_1_9"/>
<gene>
    <name evidence="1" type="ORF">HMPREF0446_00492</name>
</gene>
<evidence type="ECO:0008006" key="3">
    <source>
        <dbReference type="Google" id="ProtNLM"/>
    </source>
</evidence>
<protein>
    <recommendedName>
        <fullName evidence="3">N-formylglutamate amidohydrolase</fullName>
    </recommendedName>
</protein>
<dbReference type="InterPro" id="IPR007709">
    <property type="entry name" value="N-FG_amidohydro"/>
</dbReference>
<organism evidence="1 2">
    <name type="scientific">Granulicatella elegans ATCC 700633</name>
    <dbReference type="NCBI Taxonomy" id="626369"/>
    <lineage>
        <taxon>Bacteria</taxon>
        <taxon>Bacillati</taxon>
        <taxon>Bacillota</taxon>
        <taxon>Bacilli</taxon>
        <taxon>Lactobacillales</taxon>
        <taxon>Carnobacteriaceae</taxon>
        <taxon>Granulicatella</taxon>
    </lineage>
</organism>
<evidence type="ECO:0000313" key="2">
    <source>
        <dbReference type="Proteomes" id="UP000002939"/>
    </source>
</evidence>
<reference evidence="1" key="2">
    <citation type="submission" date="2011-10" db="EMBL/GenBank/DDBJ databases">
        <title>The Genome Sequence of Granulicatella elegans ATCC 700633.</title>
        <authorList>
            <consortium name="The Broad Institute Genome Sequencing Platform"/>
            <consortium name="The Broad Institute Genome Sequencing Center for Infectious Disease"/>
            <person name="Earl A."/>
            <person name="Ward D."/>
            <person name="Feldgarden M."/>
            <person name="Gevers D."/>
            <person name="Sibley C.D."/>
            <person name="Field T.R."/>
            <person name="Grinwis M."/>
            <person name="Eshaghurshan C.S."/>
            <person name="Surette M.G."/>
            <person name="Young S.K."/>
            <person name="Zeng Q."/>
            <person name="Gargeya S."/>
            <person name="Fitzgerald M."/>
            <person name="Haas B."/>
            <person name="Abouelleil A."/>
            <person name="Alvarado L."/>
            <person name="Arachchi H.M."/>
            <person name="Berlin A."/>
            <person name="Brown A."/>
            <person name="Chapman S.B."/>
            <person name="Chen Z."/>
            <person name="Dunbar C."/>
            <person name="Freedman E."/>
            <person name="Gearin G."/>
            <person name="Goldberg J."/>
            <person name="Griggs A."/>
            <person name="Gujja S."/>
            <person name="Heiman D."/>
            <person name="Howarth C."/>
            <person name="Larson L."/>
            <person name="Lui A."/>
            <person name="MacDonald P.J.P."/>
            <person name="Montmayeur A."/>
            <person name="Murphy C."/>
            <person name="Neiman D."/>
            <person name="Pearson M."/>
            <person name="Priest M."/>
            <person name="Roberts A."/>
            <person name="Saif S."/>
            <person name="Shea T."/>
            <person name="Shenoy N."/>
            <person name="Sisk P."/>
            <person name="Stolte C."/>
            <person name="Sykes S."/>
            <person name="Wortman J."/>
            <person name="Nusbaum C."/>
            <person name="Birren B."/>
        </authorList>
    </citation>
    <scope>NUCLEOTIDE SEQUENCE [LARGE SCALE GENOMIC DNA]</scope>
    <source>
        <strain evidence="1">ATCC 700633</strain>
    </source>
</reference>
<name>D0BKK7_9LACT</name>
<dbReference type="EMBL" id="ACRF02000013">
    <property type="protein sequence ID" value="EEW93610.2"/>
    <property type="molecule type" value="Genomic_DNA"/>
</dbReference>
<dbReference type="STRING" id="626369.HMPREF0446_00492"/>
<dbReference type="AlphaFoldDB" id="D0BKK7"/>
<reference evidence="1" key="1">
    <citation type="submission" date="2009-09" db="EMBL/GenBank/DDBJ databases">
        <authorList>
            <consortium name="The Broad Institute Genome Sequencing Platform"/>
            <person name="Ward D."/>
            <person name="Feldgarden M."/>
            <person name="Earl A."/>
            <person name="Young S.K."/>
            <person name="Zeng Q."/>
            <person name="Koehrsen M."/>
            <person name="Alvarado L."/>
            <person name="Berlin A."/>
            <person name="Bochicchio J."/>
            <person name="Borenstein D."/>
            <person name="Chapman S.B."/>
            <person name="Chen Z."/>
            <person name="Engels R."/>
            <person name="Freedman E."/>
            <person name="Gellesch M."/>
            <person name="Goldberg J."/>
            <person name="Griggs A."/>
            <person name="Gujja S."/>
            <person name="Heilman E."/>
            <person name="Heiman D."/>
            <person name="Hepburn T."/>
            <person name="Howarth C."/>
            <person name="Jen D."/>
            <person name="Larson L."/>
            <person name="Lewis B."/>
            <person name="Mehta T."/>
            <person name="Park D."/>
            <person name="Pearson M."/>
            <person name="Roberts A."/>
            <person name="Saif S."/>
            <person name="Shea T."/>
            <person name="Shenoy N."/>
            <person name="Sisk P."/>
            <person name="Stolte C."/>
            <person name="Sykes S."/>
            <person name="Thomson T."/>
            <person name="Walk T."/>
            <person name="White J."/>
            <person name="Yandava C."/>
            <person name="Sibley C.D."/>
            <person name="Field T.R."/>
            <person name="Grinwis M."/>
            <person name="Eshaghurshan C.S."/>
            <person name="Surette M.G."/>
            <person name="Haas B."/>
            <person name="Nusbaum C."/>
            <person name="Birren B."/>
        </authorList>
    </citation>
    <scope>NUCLEOTIDE SEQUENCE [LARGE SCALE GENOMIC DNA]</scope>
    <source>
        <strain evidence="1">ATCC 700633</strain>
    </source>
</reference>
<dbReference type="eggNOG" id="COG3741">
    <property type="taxonomic scope" value="Bacteria"/>
</dbReference>
<dbReference type="Proteomes" id="UP000002939">
    <property type="component" value="Unassembled WGS sequence"/>
</dbReference>
<proteinExistence type="predicted"/>
<dbReference type="Gene3D" id="3.40.630.40">
    <property type="entry name" value="Zn-dependent exopeptidases"/>
    <property type="match status" value="1"/>
</dbReference>